<dbReference type="AntiFam" id="ANF00057">
    <property type="entry name" value="Translation of E. coli type CRISPR repeat"/>
</dbReference>
<gene>
    <name evidence="2" type="ORF">D3C57_109355</name>
</gene>
<name>A0A3L8RFP5_STRRN</name>
<feature type="compositionally biased region" description="Low complexity" evidence="1">
    <location>
        <begin position="122"/>
        <end position="135"/>
    </location>
</feature>
<proteinExistence type="predicted"/>
<protein>
    <submittedName>
        <fullName evidence="2">Putative secreted protein</fullName>
    </submittedName>
</protein>
<reference evidence="2 3" key="1">
    <citation type="journal article" date="2018" name="J. Biol. Chem.">
        <title>Discovery of the actinoplanic acid pathway in Streptomyces rapamycinicus reveals a genetically conserved synergism with rapamycin.</title>
        <authorList>
            <person name="Mrak P."/>
            <person name="Krastel P."/>
            <person name="Pivk Lukancic P."/>
            <person name="Tao J."/>
            <person name="Pistorius D."/>
            <person name="Moore C.M."/>
        </authorList>
    </citation>
    <scope>NUCLEOTIDE SEQUENCE [LARGE SCALE GENOMIC DNA]</scope>
    <source>
        <strain evidence="2 3">NRRL 5491</strain>
    </source>
</reference>
<feature type="region of interest" description="Disordered" evidence="1">
    <location>
        <begin position="1"/>
        <end position="23"/>
    </location>
</feature>
<evidence type="ECO:0000313" key="2">
    <source>
        <dbReference type="EMBL" id="RLV78574.1"/>
    </source>
</evidence>
<feature type="region of interest" description="Disordered" evidence="1">
    <location>
        <begin position="118"/>
        <end position="139"/>
    </location>
</feature>
<comment type="caution">
    <text evidence="2">The sequence shown here is derived from an EMBL/GenBank/DDBJ whole genome shotgun (WGS) entry which is preliminary data.</text>
</comment>
<dbReference type="Proteomes" id="UP000281594">
    <property type="component" value="Unassembled WGS sequence"/>
</dbReference>
<feature type="compositionally biased region" description="Polar residues" evidence="1">
    <location>
        <begin position="83"/>
        <end position="93"/>
    </location>
</feature>
<evidence type="ECO:0000256" key="1">
    <source>
        <dbReference type="SAM" id="MobiDB-lite"/>
    </source>
</evidence>
<dbReference type="EMBL" id="QYCY01000001">
    <property type="protein sequence ID" value="RLV78574.1"/>
    <property type="molecule type" value="Genomic_DNA"/>
</dbReference>
<feature type="compositionally biased region" description="Low complexity" evidence="1">
    <location>
        <begin position="358"/>
        <end position="374"/>
    </location>
</feature>
<feature type="compositionally biased region" description="Basic and acidic residues" evidence="1">
    <location>
        <begin position="381"/>
        <end position="392"/>
    </location>
</feature>
<sequence length="433" mass="44510">MGDNRAANVSTAPRTRGGGPTTVMEIKAKCRCSPHPRGWSPLPGRGQDDELLLPAPAGMVPKIASRPRSSSAAPRTREDGPCPTTNRARTGSCSPHPRGWSLRNPRGVQDRLLLPAPAGMVPAADQPPHAASAAPRTRGDGPGKVVIHNGEPVCSPHPRGWSLGHERFALGIFLLPAPAGMVPRRPLHHAGRIPAPRTRGDGPTWTWGGPRRFACSPHPRGSSQQALHVTMTQPLLPAPAGMVPPPRRTRAHSLPLPAPAGMVPHARPAGSAGVAAPRTRGDGPKAQQAADAVCPCSPHPRGWSQAAAGAAGARYLLPAPAGMVPGRRGGGRGPVPAPRTRGDGPARRSAGGSSTACSPHPRGWSPHGSPGSGPARTAPRTRGDGPPKEALRKGSMACSPHPRGWSRGGDHALGHADLLPAPAGMVPTAGQLA</sequence>
<feature type="compositionally biased region" description="Low complexity" evidence="1">
    <location>
        <begin position="64"/>
        <end position="74"/>
    </location>
</feature>
<dbReference type="AlphaFoldDB" id="A0A3L8RFP5"/>
<feature type="region of interest" description="Disordered" evidence="1">
    <location>
        <begin position="323"/>
        <end position="413"/>
    </location>
</feature>
<organism evidence="2 3">
    <name type="scientific">Streptomyces rapamycinicus (strain ATCC 29253 / DSM 41530 / NRRL 5491 / AYB-994)</name>
    <name type="common">Streptomyces hygroscopicus (strain ATCC 29253)</name>
    <dbReference type="NCBI Taxonomy" id="1343740"/>
    <lineage>
        <taxon>Bacteria</taxon>
        <taxon>Bacillati</taxon>
        <taxon>Actinomycetota</taxon>
        <taxon>Actinomycetes</taxon>
        <taxon>Kitasatosporales</taxon>
        <taxon>Streptomycetaceae</taxon>
        <taxon>Streptomyces</taxon>
        <taxon>Streptomyces violaceusniger group</taxon>
    </lineage>
</organism>
<evidence type="ECO:0000313" key="3">
    <source>
        <dbReference type="Proteomes" id="UP000281594"/>
    </source>
</evidence>
<feature type="region of interest" description="Disordered" evidence="1">
    <location>
        <begin position="33"/>
        <end position="52"/>
    </location>
</feature>
<feature type="region of interest" description="Disordered" evidence="1">
    <location>
        <begin position="264"/>
        <end position="293"/>
    </location>
</feature>
<accession>A0A3L8RFP5</accession>
<feature type="region of interest" description="Disordered" evidence="1">
    <location>
        <begin position="57"/>
        <end position="105"/>
    </location>
</feature>